<dbReference type="STRING" id="398767.Glov_2481"/>
<gene>
    <name evidence="2" type="ordered locus">Glov_2481</name>
</gene>
<keyword evidence="1" id="KW-1133">Transmembrane helix</keyword>
<protein>
    <submittedName>
        <fullName evidence="2">Uncharacterized protein</fullName>
    </submittedName>
</protein>
<name>B3E5V4_TRIL1</name>
<keyword evidence="1" id="KW-0472">Membrane</keyword>
<evidence type="ECO:0000313" key="3">
    <source>
        <dbReference type="Proteomes" id="UP000002420"/>
    </source>
</evidence>
<proteinExistence type="predicted"/>
<dbReference type="AlphaFoldDB" id="B3E5V4"/>
<feature type="transmembrane region" description="Helical" evidence="1">
    <location>
        <begin position="60"/>
        <end position="85"/>
    </location>
</feature>
<keyword evidence="1" id="KW-0812">Transmembrane</keyword>
<evidence type="ECO:0000256" key="1">
    <source>
        <dbReference type="SAM" id="Phobius"/>
    </source>
</evidence>
<dbReference type="Proteomes" id="UP000002420">
    <property type="component" value="Chromosome"/>
</dbReference>
<evidence type="ECO:0000313" key="2">
    <source>
        <dbReference type="EMBL" id="ACD96195.1"/>
    </source>
</evidence>
<sequence>MANPWWILGGLYAWDRLNRNSREAQENARRLAELEKIVCGEQPAPPPPVIANNNNDPGGCLGCSMCLGALGVMAVVVLVIGWMVFG</sequence>
<keyword evidence="3" id="KW-1185">Reference proteome</keyword>
<dbReference type="KEGG" id="glo:Glov_2481"/>
<dbReference type="HOGENOM" id="CLU_2493470_0_0_7"/>
<reference evidence="2 3" key="1">
    <citation type="submission" date="2008-05" db="EMBL/GenBank/DDBJ databases">
        <title>Complete sequence of chromosome of Geobacter lovleyi SZ.</title>
        <authorList>
            <consortium name="US DOE Joint Genome Institute"/>
            <person name="Lucas S."/>
            <person name="Copeland A."/>
            <person name="Lapidus A."/>
            <person name="Glavina del Rio T."/>
            <person name="Dalin E."/>
            <person name="Tice H."/>
            <person name="Bruce D."/>
            <person name="Goodwin L."/>
            <person name="Pitluck S."/>
            <person name="Chertkov O."/>
            <person name="Meincke L."/>
            <person name="Brettin T."/>
            <person name="Detter J.C."/>
            <person name="Han C."/>
            <person name="Tapia R."/>
            <person name="Kuske C.R."/>
            <person name="Schmutz J."/>
            <person name="Larimer F."/>
            <person name="Land M."/>
            <person name="Hauser L."/>
            <person name="Kyrpides N."/>
            <person name="Mikhailova N."/>
            <person name="Sung Y."/>
            <person name="Fletcher K.E."/>
            <person name="Ritalahti K.M."/>
            <person name="Loeffler F.E."/>
            <person name="Richardson P."/>
        </authorList>
    </citation>
    <scope>NUCLEOTIDE SEQUENCE [LARGE SCALE GENOMIC DNA]</scope>
    <source>
        <strain evidence="3">ATCC BAA-1151 / DSM 17278 / SZ</strain>
    </source>
</reference>
<organism evidence="2 3">
    <name type="scientific">Trichlorobacter lovleyi (strain ATCC BAA-1151 / DSM 17278 / SZ)</name>
    <name type="common">Geobacter lovleyi</name>
    <dbReference type="NCBI Taxonomy" id="398767"/>
    <lineage>
        <taxon>Bacteria</taxon>
        <taxon>Pseudomonadati</taxon>
        <taxon>Thermodesulfobacteriota</taxon>
        <taxon>Desulfuromonadia</taxon>
        <taxon>Geobacterales</taxon>
        <taxon>Geobacteraceae</taxon>
        <taxon>Trichlorobacter</taxon>
    </lineage>
</organism>
<accession>B3E5V4</accession>
<dbReference type="EMBL" id="CP001089">
    <property type="protein sequence ID" value="ACD96195.1"/>
    <property type="molecule type" value="Genomic_DNA"/>
</dbReference>
<dbReference type="RefSeq" id="WP_012470528.1">
    <property type="nucleotide sequence ID" value="NC_010814.1"/>
</dbReference>